<comment type="caution">
    <text evidence="1">The sequence shown here is derived from an EMBL/GenBank/DDBJ whole genome shotgun (WGS) entry which is preliminary data.</text>
</comment>
<dbReference type="AlphaFoldDB" id="A0A8H3KXK9"/>
<reference evidence="1" key="1">
    <citation type="submission" date="2019-10" db="EMBL/GenBank/DDBJ databases">
        <title>Conservation and host-specific expression of non-tandemly repeated heterogenous ribosome RNA gene in arbuscular mycorrhizal fungi.</title>
        <authorList>
            <person name="Maeda T."/>
            <person name="Kobayashi Y."/>
            <person name="Nakagawa T."/>
            <person name="Ezawa T."/>
            <person name="Yamaguchi K."/>
            <person name="Bino T."/>
            <person name="Nishimoto Y."/>
            <person name="Shigenobu S."/>
            <person name="Kawaguchi M."/>
        </authorList>
    </citation>
    <scope>NUCLEOTIDE SEQUENCE</scope>
    <source>
        <strain evidence="1">HR1</strain>
    </source>
</reference>
<evidence type="ECO:0000313" key="1">
    <source>
        <dbReference type="EMBL" id="GES76075.1"/>
    </source>
</evidence>
<name>A0A8H3KXK9_9GLOM</name>
<dbReference type="OrthoDB" id="2440332at2759"/>
<proteinExistence type="predicted"/>
<dbReference type="EMBL" id="BLAL01000018">
    <property type="protein sequence ID" value="GES76075.1"/>
    <property type="molecule type" value="Genomic_DNA"/>
</dbReference>
<dbReference type="Proteomes" id="UP000615446">
    <property type="component" value="Unassembled WGS sequence"/>
</dbReference>
<organism evidence="1 2">
    <name type="scientific">Rhizophagus clarus</name>
    <dbReference type="NCBI Taxonomy" id="94130"/>
    <lineage>
        <taxon>Eukaryota</taxon>
        <taxon>Fungi</taxon>
        <taxon>Fungi incertae sedis</taxon>
        <taxon>Mucoromycota</taxon>
        <taxon>Glomeromycotina</taxon>
        <taxon>Glomeromycetes</taxon>
        <taxon>Glomerales</taxon>
        <taxon>Glomeraceae</taxon>
        <taxon>Rhizophagus</taxon>
    </lineage>
</organism>
<evidence type="ECO:0000313" key="2">
    <source>
        <dbReference type="Proteomes" id="UP000615446"/>
    </source>
</evidence>
<sequence length="150" mass="17147">MKILIILISHNIDFNNDKNNTIDECFIVRPNNARSDECHKGMPIYCNCQHNHPPPPPRKTPYNIKTQLQRIIDHEYILDLTARKLLPGSMIKSYLNGKALSDLAFIDNEQYIVLCATKQQPKAISELTSMGKLICSNMFNKVLLGNNYSE</sequence>
<gene>
    <name evidence="1" type="ORF">RCL2_000347700</name>
</gene>
<accession>A0A8H3KXK9</accession>
<protein>
    <submittedName>
        <fullName evidence="1">Uncharacterized protein</fullName>
    </submittedName>
</protein>